<feature type="region of interest" description="Disordered" evidence="1">
    <location>
        <begin position="83"/>
        <end position="117"/>
    </location>
</feature>
<organism evidence="2 3">
    <name type="scientific">Ensete ventricosum</name>
    <name type="common">Abyssinian banana</name>
    <name type="synonym">Musa ensete</name>
    <dbReference type="NCBI Taxonomy" id="4639"/>
    <lineage>
        <taxon>Eukaryota</taxon>
        <taxon>Viridiplantae</taxon>
        <taxon>Streptophyta</taxon>
        <taxon>Embryophyta</taxon>
        <taxon>Tracheophyta</taxon>
        <taxon>Spermatophyta</taxon>
        <taxon>Magnoliopsida</taxon>
        <taxon>Liliopsida</taxon>
        <taxon>Zingiberales</taxon>
        <taxon>Musaceae</taxon>
        <taxon>Ensete</taxon>
    </lineage>
</organism>
<proteinExistence type="predicted"/>
<accession>A0A426ZU91</accession>
<dbReference type="Proteomes" id="UP000287651">
    <property type="component" value="Unassembled WGS sequence"/>
</dbReference>
<gene>
    <name evidence="2" type="ORF">B296_00007345</name>
</gene>
<dbReference type="EMBL" id="AMZH03005016">
    <property type="protein sequence ID" value="RRT67530.1"/>
    <property type="molecule type" value="Genomic_DNA"/>
</dbReference>
<evidence type="ECO:0000313" key="3">
    <source>
        <dbReference type="Proteomes" id="UP000287651"/>
    </source>
</evidence>
<dbReference type="AlphaFoldDB" id="A0A426ZU91"/>
<evidence type="ECO:0000256" key="1">
    <source>
        <dbReference type="SAM" id="MobiDB-lite"/>
    </source>
</evidence>
<comment type="caution">
    <text evidence="2">The sequence shown here is derived from an EMBL/GenBank/DDBJ whole genome shotgun (WGS) entry which is preliminary data.</text>
</comment>
<sequence length="117" mass="12756">MDFRAFMMDREGIGGKVLTKSKESRAVKKMGDVPLDEDVAVGIGEENGQYHLADRIGWKKKTAPASFLPAAVGSIVRCPFSESRSGFGSEARRKTVGPWALERTSPHTPPLFGLVVH</sequence>
<evidence type="ECO:0000313" key="2">
    <source>
        <dbReference type="EMBL" id="RRT67530.1"/>
    </source>
</evidence>
<reference evidence="2 3" key="1">
    <citation type="journal article" date="2014" name="Agronomy (Basel)">
        <title>A Draft Genome Sequence for Ensete ventricosum, the Drought-Tolerant Tree Against Hunger.</title>
        <authorList>
            <person name="Harrison J."/>
            <person name="Moore K.A."/>
            <person name="Paszkiewicz K."/>
            <person name="Jones T."/>
            <person name="Grant M."/>
            <person name="Ambacheew D."/>
            <person name="Muzemil S."/>
            <person name="Studholme D.J."/>
        </authorList>
    </citation>
    <scope>NUCLEOTIDE SEQUENCE [LARGE SCALE GENOMIC DNA]</scope>
</reference>
<protein>
    <submittedName>
        <fullName evidence="2">Uncharacterized protein</fullName>
    </submittedName>
</protein>
<name>A0A426ZU91_ENSVE</name>